<dbReference type="Gramene" id="ERN01062">
    <property type="protein sequence ID" value="ERN01062"/>
    <property type="gene ID" value="AMTR_s00002p00165530"/>
</dbReference>
<organism evidence="2 3">
    <name type="scientific">Amborella trichopoda</name>
    <dbReference type="NCBI Taxonomy" id="13333"/>
    <lineage>
        <taxon>Eukaryota</taxon>
        <taxon>Viridiplantae</taxon>
        <taxon>Streptophyta</taxon>
        <taxon>Embryophyta</taxon>
        <taxon>Tracheophyta</taxon>
        <taxon>Spermatophyta</taxon>
        <taxon>Magnoliopsida</taxon>
        <taxon>Amborellales</taxon>
        <taxon>Amborellaceae</taxon>
        <taxon>Amborella</taxon>
    </lineage>
</organism>
<protein>
    <submittedName>
        <fullName evidence="2">Uncharacterized protein</fullName>
    </submittedName>
</protein>
<sequence length="110" mass="12510">MEKKPKHPHMNFIFESEDGKFKYQSVVDSKDGAGFKRERYPKDGAGPKRERAAGPRELGAMDGKVVNHNDLMFRNHAIVWRRSGSPGLSRSELRLRLCMKVAIISKGIRT</sequence>
<dbReference type="EMBL" id="KI394767">
    <property type="protein sequence ID" value="ERN01062.1"/>
    <property type="molecule type" value="Genomic_DNA"/>
</dbReference>
<proteinExistence type="predicted"/>
<dbReference type="AlphaFoldDB" id="W1NTY1"/>
<evidence type="ECO:0000256" key="1">
    <source>
        <dbReference type="SAM" id="MobiDB-lite"/>
    </source>
</evidence>
<keyword evidence="3" id="KW-1185">Reference proteome</keyword>
<evidence type="ECO:0000313" key="3">
    <source>
        <dbReference type="Proteomes" id="UP000017836"/>
    </source>
</evidence>
<evidence type="ECO:0000313" key="2">
    <source>
        <dbReference type="EMBL" id="ERN01062.1"/>
    </source>
</evidence>
<feature type="region of interest" description="Disordered" evidence="1">
    <location>
        <begin position="32"/>
        <end position="55"/>
    </location>
</feature>
<dbReference type="HOGENOM" id="CLU_2174347_0_0_1"/>
<dbReference type="Proteomes" id="UP000017836">
    <property type="component" value="Unassembled WGS sequence"/>
</dbReference>
<gene>
    <name evidence="2" type="ORF">AMTR_s00002p00165530</name>
</gene>
<reference evidence="3" key="1">
    <citation type="journal article" date="2013" name="Science">
        <title>The Amborella genome and the evolution of flowering plants.</title>
        <authorList>
            <consortium name="Amborella Genome Project"/>
        </authorList>
    </citation>
    <scope>NUCLEOTIDE SEQUENCE [LARGE SCALE GENOMIC DNA]</scope>
</reference>
<name>W1NTY1_AMBTC</name>
<accession>W1NTY1</accession>
<feature type="compositionally biased region" description="Basic and acidic residues" evidence="1">
    <location>
        <begin position="32"/>
        <end position="54"/>
    </location>
</feature>